<feature type="compositionally biased region" description="Polar residues" evidence="6">
    <location>
        <begin position="561"/>
        <end position="574"/>
    </location>
</feature>
<feature type="compositionally biased region" description="Basic and acidic residues" evidence="6">
    <location>
        <begin position="166"/>
        <end position="175"/>
    </location>
</feature>
<comment type="similarity">
    <text evidence="2">Belongs to the ORC4 family.</text>
</comment>
<feature type="region of interest" description="Disordered" evidence="6">
    <location>
        <begin position="961"/>
        <end position="981"/>
    </location>
</feature>
<keyword evidence="4" id="KW-0238">DNA-binding</keyword>
<dbReference type="InterPro" id="IPR041664">
    <property type="entry name" value="AAA_16"/>
</dbReference>
<evidence type="ECO:0000259" key="7">
    <source>
        <dbReference type="Pfam" id="PF13191"/>
    </source>
</evidence>
<sequence length="1184" mass="128434">MSSNKRKFAAVTPTKARSGSVSSRGSYRTRPESDEEEMGESPEVISKKPKLFSTPSKSGRGKKKQTRTNANAEVRRLVVLALNILLKYLKVDEIDIISHPESPEPTPSKTPRTRGGKTPRTAKKAAPNITIVPRRNDSGDVPSVSRTIASTPSKSQRRTGSPSKRAALDLDATPRADATRSATLFSELAANPFAETTLPGASSSSSPLKPAIPGAARGRKKVPTRQLVRGDSTAQAAGSGIQSGSASAGSYSGSSAANTDDEEVVPISSRAFANLKTGITPKKAATSRKLHASPNKQTLANGDVYVDYMVPMPGADEETRQHRGISSGDEGAYISSSAEESEEPRSPIKGRNLFGRADSYSLAFRQPPSASRSSSVSRPPSVLNYETSSPYTSRGPSPSPSFPRSQLPSESETEESDDDIYSHQHHVDPSRQLDKLASLARMALASAEDMRKKGIMREDEAPLPKCFLAGVVVERGKSRTKAPQSPSKKDKAKASETEGEGGEEPTIIRAIPERRLGQVEGEPLARSRSWLDTVLGPSSSQPELSRQNSSSSIGTDAENPFDSSKSFRRTNSQPVLPINVPKRPELASSLPTTHSEPTLETVLAAYDMTPSRARTIHMTPSKNRLVATPSHTRLFGSPSKRSRMREVEEVEEEVEDRPIDQGFEAWLSKQQTTILRILRNPPWATIPRENRVEGSDAGTFEVSVDAEKNETEAVTKLRALLRRTVETGEGNSCLLVGPRGSGKTRTVSRALRTLARSSGLQTQDGPSTPPPASPTKRGGRAKQGGRAAQPSTSPPPVAPIVIHLSGHAQTNDRLAMREIARQLVLQSGETLDVPLDEEDVDEGPAGVHVPTATHLPQIVGALARQIRPVIVILDAFDLFAEHARQALLYCLLDTVQSCRAGQGSQGLAVVGVTSRIDCLTMLEKRVKSRFSHRIIRVSPPPTVDSYISLIMSTINVFGGADGPRLPSTPKKNRKPAGKATQADSWCTTWRDSIDRIITDRQFKQIMEDIFDLSRDVRLLLRILSAAVASLTPSTPWLTVGTISRSIQSQCAPLPYIFLQELEYPCVALLVATQHIHDRGHDVFTFKMLCDEIKRELGNEAITKALVQVQGRGLGLIRVPESVLEAAFERLVTHNVVVLAGPASGSIRRAYLKYRCVPDRSDIKEAVERLGHSAMKRWFVQGASN</sequence>
<dbReference type="PANTHER" id="PTHR12087:SF0">
    <property type="entry name" value="ORIGIN RECOGNITION COMPLEX SUBUNIT 4"/>
    <property type="match status" value="1"/>
</dbReference>
<feature type="region of interest" description="Disordered" evidence="6">
    <location>
        <begin position="280"/>
        <end position="434"/>
    </location>
</feature>
<feature type="region of interest" description="Disordered" evidence="6">
    <location>
        <begin position="1"/>
        <end position="69"/>
    </location>
</feature>
<dbReference type="Pfam" id="PF13191">
    <property type="entry name" value="AAA_16"/>
    <property type="match status" value="1"/>
</dbReference>
<keyword evidence="5" id="KW-0539">Nucleus</keyword>
<name>A0A8H3EBH3_9AGAM</name>
<feature type="compositionally biased region" description="Basic and acidic residues" evidence="6">
    <location>
        <begin position="420"/>
        <end position="434"/>
    </location>
</feature>
<dbReference type="AlphaFoldDB" id="A0A8H3EBH3"/>
<feature type="region of interest" description="Disordered" evidence="6">
    <location>
        <begin position="196"/>
        <end position="264"/>
    </location>
</feature>
<evidence type="ECO:0000256" key="1">
    <source>
        <dbReference type="ARBA" id="ARBA00004123"/>
    </source>
</evidence>
<feature type="compositionally biased region" description="Low complexity" evidence="6">
    <location>
        <begin position="367"/>
        <end position="382"/>
    </location>
</feature>
<dbReference type="EMBL" id="CAJNJQ010006264">
    <property type="protein sequence ID" value="CAE7225134.1"/>
    <property type="molecule type" value="Genomic_DNA"/>
</dbReference>
<feature type="compositionally biased region" description="Basic and acidic residues" evidence="6">
    <location>
        <begin position="487"/>
        <end position="496"/>
    </location>
</feature>
<dbReference type="SUPFAM" id="SSF52540">
    <property type="entry name" value="P-loop containing nucleoside triphosphate hydrolases"/>
    <property type="match status" value="1"/>
</dbReference>
<dbReference type="PANTHER" id="PTHR12087">
    <property type="entry name" value="ORIGIN RECOGNITION COMPLEX SUBUNIT 4"/>
    <property type="match status" value="1"/>
</dbReference>
<organism evidence="9 10">
    <name type="scientific">Rhizoctonia solani</name>
    <dbReference type="NCBI Taxonomy" id="456999"/>
    <lineage>
        <taxon>Eukaryota</taxon>
        <taxon>Fungi</taxon>
        <taxon>Dikarya</taxon>
        <taxon>Basidiomycota</taxon>
        <taxon>Agaricomycotina</taxon>
        <taxon>Agaricomycetes</taxon>
        <taxon>Cantharellales</taxon>
        <taxon>Ceratobasidiaceae</taxon>
        <taxon>Rhizoctonia</taxon>
    </lineage>
</organism>
<dbReference type="Proteomes" id="UP000663827">
    <property type="component" value="Unassembled WGS sequence"/>
</dbReference>
<dbReference type="GO" id="GO:0005664">
    <property type="term" value="C:nuclear origin of replication recognition complex"/>
    <property type="evidence" value="ECO:0007669"/>
    <property type="project" value="TreeGrafter"/>
</dbReference>
<evidence type="ECO:0000313" key="10">
    <source>
        <dbReference type="Proteomes" id="UP000663827"/>
    </source>
</evidence>
<dbReference type="Gene3D" id="3.40.50.300">
    <property type="entry name" value="P-loop containing nucleotide triphosphate hydrolases"/>
    <property type="match status" value="1"/>
</dbReference>
<evidence type="ECO:0000256" key="4">
    <source>
        <dbReference type="ARBA" id="ARBA00023125"/>
    </source>
</evidence>
<dbReference type="InterPro" id="IPR016527">
    <property type="entry name" value="ORC4"/>
</dbReference>
<dbReference type="GO" id="GO:0006270">
    <property type="term" value="P:DNA replication initiation"/>
    <property type="evidence" value="ECO:0007669"/>
    <property type="project" value="TreeGrafter"/>
</dbReference>
<feature type="compositionally biased region" description="Low complexity" evidence="6">
    <location>
        <begin position="17"/>
        <end position="26"/>
    </location>
</feature>
<protein>
    <recommendedName>
        <fullName evidence="11">Origin recognition complex subunit 4</fullName>
    </recommendedName>
</protein>
<evidence type="ECO:0000256" key="2">
    <source>
        <dbReference type="ARBA" id="ARBA00005334"/>
    </source>
</evidence>
<evidence type="ECO:0000256" key="6">
    <source>
        <dbReference type="SAM" id="MobiDB-lite"/>
    </source>
</evidence>
<feature type="compositionally biased region" description="Polar residues" evidence="6">
    <location>
        <begin position="384"/>
        <end position="395"/>
    </location>
</feature>
<feature type="domain" description="Origin recognition complex subunit 4 C-terminal" evidence="8">
    <location>
        <begin position="981"/>
        <end position="1166"/>
    </location>
</feature>
<proteinExistence type="inferred from homology"/>
<feature type="compositionally biased region" description="Basic residues" evidence="6">
    <location>
        <begin position="111"/>
        <end position="123"/>
    </location>
</feature>
<reference evidence="9" key="1">
    <citation type="submission" date="2021-01" db="EMBL/GenBank/DDBJ databases">
        <authorList>
            <person name="Kaushik A."/>
        </authorList>
    </citation>
    <scope>NUCLEOTIDE SEQUENCE</scope>
    <source>
        <strain evidence="9">AG5</strain>
    </source>
</reference>
<evidence type="ECO:0000256" key="5">
    <source>
        <dbReference type="ARBA" id="ARBA00023242"/>
    </source>
</evidence>
<evidence type="ECO:0000259" key="8">
    <source>
        <dbReference type="Pfam" id="PF14629"/>
    </source>
</evidence>
<comment type="caution">
    <text evidence="9">The sequence shown here is derived from an EMBL/GenBank/DDBJ whole genome shotgun (WGS) entry which is preliminary data.</text>
</comment>
<feature type="compositionally biased region" description="Low complexity" evidence="6">
    <location>
        <begin position="232"/>
        <end position="257"/>
    </location>
</feature>
<feature type="region of interest" description="Disordered" evidence="6">
    <location>
        <begin position="98"/>
        <end position="175"/>
    </location>
</feature>
<gene>
    <name evidence="9" type="ORF">RDB_LOCUS173688</name>
</gene>
<evidence type="ECO:0000313" key="9">
    <source>
        <dbReference type="EMBL" id="CAE7225134.1"/>
    </source>
</evidence>
<feature type="domain" description="Orc1-like AAA ATPase" evidence="7">
    <location>
        <begin position="713"/>
        <end position="897"/>
    </location>
</feature>
<feature type="compositionally biased region" description="Polar residues" evidence="6">
    <location>
        <begin position="144"/>
        <end position="162"/>
    </location>
</feature>
<evidence type="ECO:0008006" key="11">
    <source>
        <dbReference type="Google" id="ProtNLM"/>
    </source>
</evidence>
<evidence type="ECO:0000256" key="3">
    <source>
        <dbReference type="ARBA" id="ARBA00022705"/>
    </source>
</evidence>
<accession>A0A8H3EBH3</accession>
<feature type="compositionally biased region" description="Polar residues" evidence="6">
    <location>
        <begin position="756"/>
        <end position="766"/>
    </location>
</feature>
<keyword evidence="3" id="KW-0235">DNA replication</keyword>
<comment type="subcellular location">
    <subcellularLocation>
        <location evidence="1">Nucleus</location>
    </subcellularLocation>
</comment>
<dbReference type="Pfam" id="PF14629">
    <property type="entry name" value="ORC4_C"/>
    <property type="match status" value="1"/>
</dbReference>
<dbReference type="InterPro" id="IPR027417">
    <property type="entry name" value="P-loop_NTPase"/>
</dbReference>
<feature type="region of interest" description="Disordered" evidence="6">
    <location>
        <begin position="756"/>
        <end position="798"/>
    </location>
</feature>
<feature type="region of interest" description="Disordered" evidence="6">
    <location>
        <begin position="474"/>
        <end position="594"/>
    </location>
</feature>
<dbReference type="InterPro" id="IPR032705">
    <property type="entry name" value="ORC4_C"/>
</dbReference>
<feature type="compositionally biased region" description="Polar residues" evidence="6">
    <location>
        <begin position="536"/>
        <end position="554"/>
    </location>
</feature>
<dbReference type="GO" id="GO:0003688">
    <property type="term" value="F:DNA replication origin binding"/>
    <property type="evidence" value="ECO:0007669"/>
    <property type="project" value="TreeGrafter"/>
</dbReference>